<keyword evidence="3" id="KW-0050">Antiport</keyword>
<evidence type="ECO:0000256" key="4">
    <source>
        <dbReference type="ARBA" id="ARBA00022538"/>
    </source>
</evidence>
<dbReference type="EMBL" id="KB454486">
    <property type="protein sequence ID" value="EME32364.1"/>
    <property type="molecule type" value="Genomic_DNA"/>
</dbReference>
<dbReference type="Gene3D" id="3.40.50.720">
    <property type="entry name" value="NAD(P)-binding Rossmann-like Domain"/>
    <property type="match status" value="1"/>
</dbReference>
<evidence type="ECO:0000313" key="13">
    <source>
        <dbReference type="EMBL" id="EME32364.1"/>
    </source>
</evidence>
<feature type="compositionally biased region" description="Low complexity" evidence="10">
    <location>
        <begin position="761"/>
        <end position="784"/>
    </location>
</feature>
<keyword evidence="9 11" id="KW-0472">Membrane</keyword>
<feature type="transmembrane region" description="Helical" evidence="11">
    <location>
        <begin position="193"/>
        <end position="210"/>
    </location>
</feature>
<keyword evidence="14" id="KW-1185">Reference proteome</keyword>
<dbReference type="InterPro" id="IPR038770">
    <property type="entry name" value="Na+/solute_symporter_sf"/>
</dbReference>
<gene>
    <name evidence="13" type="ORF">Gasu_04550</name>
</gene>
<dbReference type="AlphaFoldDB" id="M2Y950"/>
<feature type="domain" description="RCK N-terminal" evidence="12">
    <location>
        <begin position="592"/>
        <end position="709"/>
    </location>
</feature>
<dbReference type="OMA" id="GQSICEM"/>
<dbReference type="GO" id="GO:1902600">
    <property type="term" value="P:proton transmembrane transport"/>
    <property type="evidence" value="ECO:0007669"/>
    <property type="project" value="InterPro"/>
</dbReference>
<dbReference type="Gramene" id="EME32364">
    <property type="protein sequence ID" value="EME32364"/>
    <property type="gene ID" value="Gasu_04550"/>
</dbReference>
<evidence type="ECO:0000256" key="7">
    <source>
        <dbReference type="ARBA" id="ARBA00022989"/>
    </source>
</evidence>
<evidence type="ECO:0000256" key="3">
    <source>
        <dbReference type="ARBA" id="ARBA00022449"/>
    </source>
</evidence>
<feature type="region of interest" description="Disordered" evidence="10">
    <location>
        <begin position="756"/>
        <end position="795"/>
    </location>
</feature>
<keyword evidence="5 11" id="KW-0812">Transmembrane</keyword>
<feature type="transmembrane region" description="Helical" evidence="11">
    <location>
        <begin position="548"/>
        <end position="568"/>
    </location>
</feature>
<feature type="transmembrane region" description="Helical" evidence="11">
    <location>
        <begin position="248"/>
        <end position="266"/>
    </location>
</feature>
<dbReference type="GO" id="GO:0016020">
    <property type="term" value="C:membrane"/>
    <property type="evidence" value="ECO:0007669"/>
    <property type="project" value="InterPro"/>
</dbReference>
<dbReference type="PANTHER" id="PTHR46157:SF4">
    <property type="entry name" value="K(+) EFFLUX ANTIPORTER 3, CHLOROPLASTIC"/>
    <property type="match status" value="1"/>
</dbReference>
<dbReference type="Gene3D" id="1.20.1530.20">
    <property type="match status" value="1"/>
</dbReference>
<evidence type="ECO:0000259" key="12">
    <source>
        <dbReference type="PROSITE" id="PS51201"/>
    </source>
</evidence>
<feature type="compositionally biased region" description="Polar residues" evidence="10">
    <location>
        <begin position="863"/>
        <end position="873"/>
    </location>
</feature>
<keyword evidence="7 11" id="KW-1133">Transmembrane helix</keyword>
<dbReference type="GO" id="GO:0006813">
    <property type="term" value="P:potassium ion transport"/>
    <property type="evidence" value="ECO:0007669"/>
    <property type="project" value="UniProtKB-KW"/>
</dbReference>
<organism evidence="13 14">
    <name type="scientific">Galdieria sulphuraria</name>
    <name type="common">Red alga</name>
    <dbReference type="NCBI Taxonomy" id="130081"/>
    <lineage>
        <taxon>Eukaryota</taxon>
        <taxon>Rhodophyta</taxon>
        <taxon>Bangiophyceae</taxon>
        <taxon>Galdieriales</taxon>
        <taxon>Galdieriaceae</taxon>
        <taxon>Galdieria</taxon>
    </lineage>
</organism>
<accession>M2Y950</accession>
<dbReference type="eggNOG" id="KOG1650">
    <property type="taxonomic scope" value="Eukaryota"/>
</dbReference>
<feature type="transmembrane region" description="Helical" evidence="11">
    <location>
        <begin position="217"/>
        <end position="236"/>
    </location>
</feature>
<evidence type="ECO:0000256" key="1">
    <source>
        <dbReference type="ARBA" id="ARBA00004127"/>
    </source>
</evidence>
<evidence type="ECO:0000256" key="11">
    <source>
        <dbReference type="SAM" id="Phobius"/>
    </source>
</evidence>
<feature type="transmembrane region" description="Helical" evidence="11">
    <location>
        <begin position="303"/>
        <end position="322"/>
    </location>
</feature>
<feature type="transmembrane region" description="Helical" evidence="11">
    <location>
        <begin position="399"/>
        <end position="419"/>
    </location>
</feature>
<dbReference type="PANTHER" id="PTHR46157">
    <property type="entry name" value="K(+) EFFLUX ANTIPORTER 3, CHLOROPLASTIC"/>
    <property type="match status" value="1"/>
</dbReference>
<feature type="compositionally biased region" description="Polar residues" evidence="10">
    <location>
        <begin position="832"/>
        <end position="849"/>
    </location>
</feature>
<evidence type="ECO:0000256" key="9">
    <source>
        <dbReference type="ARBA" id="ARBA00023136"/>
    </source>
</evidence>
<reference evidence="14" key="1">
    <citation type="journal article" date="2013" name="Science">
        <title>Gene transfer from bacteria and archaea facilitated evolution of an extremophilic eukaryote.</title>
        <authorList>
            <person name="Schonknecht G."/>
            <person name="Chen W.H."/>
            <person name="Ternes C.M."/>
            <person name="Barbier G.G."/>
            <person name="Shrestha R.P."/>
            <person name="Stanke M."/>
            <person name="Brautigam A."/>
            <person name="Baker B.J."/>
            <person name="Banfield J.F."/>
            <person name="Garavito R.M."/>
            <person name="Carr K."/>
            <person name="Wilkerson C."/>
            <person name="Rensing S.A."/>
            <person name="Gagneul D."/>
            <person name="Dickenson N.E."/>
            <person name="Oesterhelt C."/>
            <person name="Lercher M.J."/>
            <person name="Weber A.P."/>
        </authorList>
    </citation>
    <scope>NUCLEOTIDE SEQUENCE [LARGE SCALE GENOMIC DNA]</scope>
    <source>
        <strain evidence="14">074W</strain>
    </source>
</reference>
<feature type="transmembrane region" description="Helical" evidence="11">
    <location>
        <begin position="369"/>
        <end position="392"/>
    </location>
</feature>
<dbReference type="KEGG" id="gsl:Gasu_04550"/>
<dbReference type="Pfam" id="PF00999">
    <property type="entry name" value="Na_H_Exchanger"/>
    <property type="match status" value="1"/>
</dbReference>
<dbReference type="InterPro" id="IPR006153">
    <property type="entry name" value="Cation/H_exchanger_TM"/>
</dbReference>
<dbReference type="OrthoDB" id="4834at2759"/>
<keyword evidence="6" id="KW-0630">Potassium</keyword>
<evidence type="ECO:0000256" key="8">
    <source>
        <dbReference type="ARBA" id="ARBA00023065"/>
    </source>
</evidence>
<sequence>MLNAYYPLQEDLQLCSTRKFLKTCCNGLSLCFSFIPEKISLRRDFKLSLGFQQRLVSRKQHKLDSLNTSSRRVFCCVEKPPLKRLSFPWSLALLTLSLLWPRSRIASASTFEAFHLESNYPYAVEFHKSSLIKNPSSNCRRIALVVQRKEKKSKSVKEASDALFLKNRSSLFSELFRVGSFWKVLSIHIPSTVSDTLVLLLATIIVVPIMRKLNTSPILGFLIAGLVLGPNGFHLVRDVVASRTLAEWGVVFFLFEMGLELSLDRLRKLQKDVFELGLSQFLICGAAFAISAMIAGLPLETCAVIGGGLALSSSAFVLQLLSERGEIGTRFGRASFGILLLQDIAVVPLLVVIPLLATKSGGPKVLVSALMVAAMKASVALAVIFATGRLFLEKVFRTVAAAKSPEAFVGVILFTVLSTSAVTEGLGLSDTLGAFLAGVLLAETKYRHQIEADIAPFRGLLLGLFFITVGFSIDLKLALANLPVVSSLVLGLLTMKAGIITVLARLFGLSFSNAIRTGLLVAQGGEFAFVTFGAAQRAGLLPADLSQLLLLVVALSMATTPLLSSIGSQLASRIERRRGLIGARSEDIADARDFVIVAGFGRVGQSICEMLNARLIRYVAFDMSPSRVIEARNKGLPVFFGDACRPEVLEAAGVSRAKAVVITLDDPVAASRAVQSLRREYPDLQIFVRARDTKHQQTLQLAGATAIVPELLESSLLLGGAVLLAYGTPIEEVNALIDEARKKTFKEAGLSIGTSALNPRSPFSPSSETKTKKTTSSSLISSLDETNDNSSSSLNESKMITSNLLEESHVVSTTPSVDKMEMAAVEEDDTSHSASLPSSQEKNISTNLAQEKEVHFPIKEEPSTSSNGSQQDDSSLEKIVGQHKKSEDPIISTTESLDDSVR</sequence>
<protein>
    <submittedName>
        <fullName evidence="13">Monovalent cation:H+ antiporter-2, CPA2 family</fullName>
    </submittedName>
</protein>
<dbReference type="InterPro" id="IPR003148">
    <property type="entry name" value="RCK_N"/>
</dbReference>
<dbReference type="FunFam" id="3.40.50.720:FF:000036">
    <property type="entry name" value="Glutathione-regulated potassium-efflux system protein KefB"/>
    <property type="match status" value="1"/>
</dbReference>
<feature type="transmembrane region" description="Helical" evidence="11">
    <location>
        <begin position="334"/>
        <end position="357"/>
    </location>
</feature>
<dbReference type="Proteomes" id="UP000030680">
    <property type="component" value="Unassembled WGS sequence"/>
</dbReference>
<comment type="subcellular location">
    <subcellularLocation>
        <location evidence="1">Endomembrane system</location>
        <topology evidence="1">Multi-pass membrane protein</topology>
    </subcellularLocation>
</comment>
<feature type="transmembrane region" description="Helical" evidence="11">
    <location>
        <begin position="485"/>
        <end position="507"/>
    </location>
</feature>
<dbReference type="SUPFAM" id="SSF51735">
    <property type="entry name" value="NAD(P)-binding Rossmann-fold domains"/>
    <property type="match status" value="1"/>
</dbReference>
<name>M2Y950_GALSU</name>
<feature type="transmembrane region" description="Helical" evidence="11">
    <location>
        <begin position="519"/>
        <end position="536"/>
    </location>
</feature>
<feature type="compositionally biased region" description="Basic and acidic residues" evidence="10">
    <location>
        <begin position="850"/>
        <end position="862"/>
    </location>
</feature>
<evidence type="ECO:0000313" key="14">
    <source>
        <dbReference type="Proteomes" id="UP000030680"/>
    </source>
</evidence>
<keyword evidence="4" id="KW-0633">Potassium transport</keyword>
<keyword evidence="2" id="KW-0813">Transport</keyword>
<feature type="region of interest" description="Disordered" evidence="10">
    <location>
        <begin position="825"/>
        <end position="902"/>
    </location>
</feature>
<evidence type="ECO:0000256" key="2">
    <source>
        <dbReference type="ARBA" id="ARBA00022448"/>
    </source>
</evidence>
<dbReference type="Pfam" id="PF02254">
    <property type="entry name" value="TrkA_N"/>
    <property type="match status" value="1"/>
</dbReference>
<dbReference type="GeneID" id="17090952"/>
<proteinExistence type="predicted"/>
<dbReference type="GO" id="GO:0015297">
    <property type="term" value="F:antiporter activity"/>
    <property type="evidence" value="ECO:0007669"/>
    <property type="project" value="UniProtKB-KW"/>
</dbReference>
<keyword evidence="8" id="KW-0406">Ion transport</keyword>
<evidence type="ECO:0000256" key="6">
    <source>
        <dbReference type="ARBA" id="ARBA00022958"/>
    </source>
</evidence>
<dbReference type="PROSITE" id="PS51201">
    <property type="entry name" value="RCK_N"/>
    <property type="match status" value="1"/>
</dbReference>
<dbReference type="GO" id="GO:0012505">
    <property type="term" value="C:endomembrane system"/>
    <property type="evidence" value="ECO:0007669"/>
    <property type="project" value="UniProtKB-SubCell"/>
</dbReference>
<dbReference type="InterPro" id="IPR036291">
    <property type="entry name" value="NAD(P)-bd_dom_sf"/>
</dbReference>
<dbReference type="RefSeq" id="XP_005708884.1">
    <property type="nucleotide sequence ID" value="XM_005708827.1"/>
</dbReference>
<evidence type="ECO:0000256" key="5">
    <source>
        <dbReference type="ARBA" id="ARBA00022692"/>
    </source>
</evidence>
<feature type="transmembrane region" description="Helical" evidence="11">
    <location>
        <begin position="278"/>
        <end position="297"/>
    </location>
</feature>
<feature type="transmembrane region" description="Helical" evidence="11">
    <location>
        <begin position="454"/>
        <end position="473"/>
    </location>
</feature>
<evidence type="ECO:0000256" key="10">
    <source>
        <dbReference type="SAM" id="MobiDB-lite"/>
    </source>
</evidence>